<dbReference type="EMBL" id="UZWD01000004">
    <property type="protein sequence ID" value="VDS03110.1"/>
    <property type="molecule type" value="Genomic_DNA"/>
</dbReference>
<evidence type="ECO:0000313" key="2">
    <source>
        <dbReference type="Proteomes" id="UP000268844"/>
    </source>
</evidence>
<reference evidence="1 2" key="1">
    <citation type="submission" date="2018-12" db="EMBL/GenBank/DDBJ databases">
        <authorList>
            <person name="Criscuolo A."/>
        </authorList>
    </citation>
    <scope>NUCLEOTIDE SEQUENCE [LARGE SCALE GENOMIC DNA]</scope>
    <source>
        <strain evidence="1">ACIP1116281</strain>
    </source>
</reference>
<accession>A0A3S4GHA4</accession>
<protein>
    <submittedName>
        <fullName evidence="1">Uncharacterized protein</fullName>
    </submittedName>
</protein>
<dbReference type="AlphaFoldDB" id="A0A3S4GHA4"/>
<sequence>MWTVRKGPVLNSGSTLAKPDALWKLKFTAY</sequence>
<proteinExistence type="predicted"/>
<dbReference type="Proteomes" id="UP000268844">
    <property type="component" value="Unassembled WGS sequence"/>
</dbReference>
<evidence type="ECO:0000313" key="1">
    <source>
        <dbReference type="EMBL" id="VDS03110.1"/>
    </source>
</evidence>
<name>A0A3S4GHA4_9HYPH</name>
<organism evidence="1 2">
    <name type="scientific">Devosia equisanguinis</name>
    <dbReference type="NCBI Taxonomy" id="2490941"/>
    <lineage>
        <taxon>Bacteria</taxon>
        <taxon>Pseudomonadati</taxon>
        <taxon>Pseudomonadota</taxon>
        <taxon>Alphaproteobacteria</taxon>
        <taxon>Hyphomicrobiales</taxon>
        <taxon>Devosiaceae</taxon>
        <taxon>Devosia</taxon>
    </lineage>
</organism>
<gene>
    <name evidence="1" type="ORF">DEVEQU_00230</name>
</gene>
<keyword evidence="2" id="KW-1185">Reference proteome</keyword>